<evidence type="ECO:0000256" key="1">
    <source>
        <dbReference type="ARBA" id="ARBA00004123"/>
    </source>
</evidence>
<accession>A0A811K9L9</accession>
<sequence>MKPMQPQQPSQLDHRNLSEYWEKDRQTLGRLRSMVMKLNEFVEKSCTGSEVTVDEVKAKFTKLGERIDKEYESMETTAMKFAASSLDNHNQQMNRLNSFLMESLCDTGTKGMYERAQKFTTNMETTINYLNYSHEFMKNTAPPSLRPRRVDDRILHDISFKNQKAFEEAFDLCLQMNRRMCLLWLEKSQFGGLLEVKIRQTDRQNREYVCLQKLLFVVYNGSFEYVHIVAPFEDYVYQDESKKRVDLSKESKYEIYRRITHHSNITLSVIPSQIDMRNYIMHTMQHFSKSTQLDEPCCQCKKRLKDFQPVISETRFQKRAFHESCR</sequence>
<gene>
    <name evidence="6" type="ORF">BOKJ2_LOCUS4560</name>
</gene>
<dbReference type="EMBL" id="CAJFCW020000002">
    <property type="protein sequence ID" value="CAG9097501.1"/>
    <property type="molecule type" value="Genomic_DNA"/>
</dbReference>
<dbReference type="OrthoDB" id="5864140at2759"/>
<reference evidence="6" key="1">
    <citation type="submission" date="2020-09" db="EMBL/GenBank/DDBJ databases">
        <authorList>
            <person name="Kikuchi T."/>
        </authorList>
    </citation>
    <scope>NUCLEOTIDE SEQUENCE</scope>
    <source>
        <strain evidence="6">SH1</strain>
    </source>
</reference>
<keyword evidence="3" id="KW-0805">Transcription regulation</keyword>
<protein>
    <recommendedName>
        <fullName evidence="8">Mediator of RNA polymerase II transcription subunit 27</fullName>
    </recommendedName>
</protein>
<organism evidence="6 7">
    <name type="scientific">Bursaphelenchus okinawaensis</name>
    <dbReference type="NCBI Taxonomy" id="465554"/>
    <lineage>
        <taxon>Eukaryota</taxon>
        <taxon>Metazoa</taxon>
        <taxon>Ecdysozoa</taxon>
        <taxon>Nematoda</taxon>
        <taxon>Chromadorea</taxon>
        <taxon>Rhabditida</taxon>
        <taxon>Tylenchina</taxon>
        <taxon>Tylenchomorpha</taxon>
        <taxon>Aphelenchoidea</taxon>
        <taxon>Aphelenchoididae</taxon>
        <taxon>Bursaphelenchus</taxon>
    </lineage>
</organism>
<comment type="subcellular location">
    <subcellularLocation>
        <location evidence="1">Nucleus</location>
    </subcellularLocation>
</comment>
<name>A0A811K9L9_9BILA</name>
<evidence type="ECO:0000256" key="5">
    <source>
        <dbReference type="ARBA" id="ARBA00023242"/>
    </source>
</evidence>
<dbReference type="Proteomes" id="UP000783686">
    <property type="component" value="Unassembled WGS sequence"/>
</dbReference>
<dbReference type="Pfam" id="PF11571">
    <property type="entry name" value="Med27"/>
    <property type="match status" value="1"/>
</dbReference>
<evidence type="ECO:0008006" key="8">
    <source>
        <dbReference type="Google" id="ProtNLM"/>
    </source>
</evidence>
<keyword evidence="7" id="KW-1185">Reference proteome</keyword>
<comment type="caution">
    <text evidence="6">The sequence shown here is derived from an EMBL/GenBank/DDBJ whole genome shotgun (WGS) entry which is preliminary data.</text>
</comment>
<evidence type="ECO:0000313" key="7">
    <source>
        <dbReference type="Proteomes" id="UP000614601"/>
    </source>
</evidence>
<proteinExistence type="inferred from homology"/>
<dbReference type="Proteomes" id="UP000614601">
    <property type="component" value="Unassembled WGS sequence"/>
</dbReference>
<dbReference type="InterPro" id="IPR021627">
    <property type="entry name" value="Mediator_Med27"/>
</dbReference>
<keyword evidence="5" id="KW-0539">Nucleus</keyword>
<dbReference type="AlphaFoldDB" id="A0A811K9L9"/>
<dbReference type="GO" id="GO:0016592">
    <property type="term" value="C:mediator complex"/>
    <property type="evidence" value="ECO:0007669"/>
    <property type="project" value="InterPro"/>
</dbReference>
<comment type="similarity">
    <text evidence="2">Belongs to the Mediator complex subunit 27 family.</text>
</comment>
<keyword evidence="4" id="KW-0804">Transcription</keyword>
<dbReference type="EMBL" id="CAJFDH010000002">
    <property type="protein sequence ID" value="CAD5212759.1"/>
    <property type="molecule type" value="Genomic_DNA"/>
</dbReference>
<evidence type="ECO:0000256" key="3">
    <source>
        <dbReference type="ARBA" id="ARBA00023015"/>
    </source>
</evidence>
<evidence type="ECO:0000256" key="2">
    <source>
        <dbReference type="ARBA" id="ARBA00008048"/>
    </source>
</evidence>
<evidence type="ECO:0000256" key="4">
    <source>
        <dbReference type="ARBA" id="ARBA00023163"/>
    </source>
</evidence>
<evidence type="ECO:0000313" key="6">
    <source>
        <dbReference type="EMBL" id="CAD5212759.1"/>
    </source>
</evidence>